<gene>
    <name evidence="1" type="ORF">S12H4_25549</name>
</gene>
<feature type="non-terminal residue" evidence="1">
    <location>
        <position position="1"/>
    </location>
</feature>
<evidence type="ECO:0000313" key="1">
    <source>
        <dbReference type="EMBL" id="GAI75367.1"/>
    </source>
</evidence>
<organism evidence="1">
    <name type="scientific">marine sediment metagenome</name>
    <dbReference type="NCBI Taxonomy" id="412755"/>
    <lineage>
        <taxon>unclassified sequences</taxon>
        <taxon>metagenomes</taxon>
        <taxon>ecological metagenomes</taxon>
    </lineage>
</organism>
<proteinExistence type="predicted"/>
<protein>
    <submittedName>
        <fullName evidence="1">Uncharacterized protein</fullName>
    </submittedName>
</protein>
<dbReference type="EMBL" id="BARW01014411">
    <property type="protein sequence ID" value="GAI75367.1"/>
    <property type="molecule type" value="Genomic_DNA"/>
</dbReference>
<accession>X1R3Q1</accession>
<dbReference type="AlphaFoldDB" id="X1R3Q1"/>
<sequence>YAEWKTSGWQIRRLFPETSSVGLFTMELFVPEREIKGLVSSLNDKSIGRMCTKY</sequence>
<name>X1R3Q1_9ZZZZ</name>
<comment type="caution">
    <text evidence="1">The sequence shown here is derived from an EMBL/GenBank/DDBJ whole genome shotgun (WGS) entry which is preliminary data.</text>
</comment>
<reference evidence="1" key="1">
    <citation type="journal article" date="2014" name="Front. Microbiol.">
        <title>High frequency of phylogenetically diverse reductive dehalogenase-homologous genes in deep subseafloor sedimentary metagenomes.</title>
        <authorList>
            <person name="Kawai M."/>
            <person name="Futagami T."/>
            <person name="Toyoda A."/>
            <person name="Takaki Y."/>
            <person name="Nishi S."/>
            <person name="Hori S."/>
            <person name="Arai W."/>
            <person name="Tsubouchi T."/>
            <person name="Morono Y."/>
            <person name="Uchiyama I."/>
            <person name="Ito T."/>
            <person name="Fujiyama A."/>
            <person name="Inagaki F."/>
            <person name="Takami H."/>
        </authorList>
    </citation>
    <scope>NUCLEOTIDE SEQUENCE</scope>
    <source>
        <strain evidence="1">Expedition CK06-06</strain>
    </source>
</reference>